<organism evidence="9 10">
    <name type="scientific">Ligilactobacillus hayakitensis DSM 18933 = JCM 14209</name>
    <dbReference type="NCBI Taxonomy" id="1423755"/>
    <lineage>
        <taxon>Bacteria</taxon>
        <taxon>Bacillati</taxon>
        <taxon>Bacillota</taxon>
        <taxon>Bacilli</taxon>
        <taxon>Lactobacillales</taxon>
        <taxon>Lactobacillaceae</taxon>
        <taxon>Ligilactobacillus</taxon>
    </lineage>
</organism>
<proteinExistence type="inferred from homology"/>
<feature type="transmembrane region" description="Helical" evidence="7">
    <location>
        <begin position="314"/>
        <end position="339"/>
    </location>
</feature>
<dbReference type="Proteomes" id="UP000051054">
    <property type="component" value="Unassembled WGS sequence"/>
</dbReference>
<dbReference type="PANTHER" id="PTHR30012">
    <property type="entry name" value="GENERAL SECRETION PATHWAY PROTEIN"/>
    <property type="match status" value="1"/>
</dbReference>
<keyword evidence="6 7" id="KW-0472">Membrane</keyword>
<evidence type="ECO:0000256" key="4">
    <source>
        <dbReference type="ARBA" id="ARBA00022692"/>
    </source>
</evidence>
<dbReference type="AlphaFoldDB" id="A0A0R1WN93"/>
<evidence type="ECO:0000256" key="1">
    <source>
        <dbReference type="ARBA" id="ARBA00004651"/>
    </source>
</evidence>
<dbReference type="InterPro" id="IPR018076">
    <property type="entry name" value="T2SS_GspF_dom"/>
</dbReference>
<name>A0A0R1WN93_9LACO</name>
<accession>A0A0R1WN93</accession>
<dbReference type="PATRIC" id="fig|1423755.3.peg.453"/>
<dbReference type="InterPro" id="IPR042094">
    <property type="entry name" value="T2SS_GspF_sf"/>
</dbReference>
<evidence type="ECO:0000313" key="10">
    <source>
        <dbReference type="Proteomes" id="UP000051054"/>
    </source>
</evidence>
<dbReference type="InterPro" id="IPR047692">
    <property type="entry name" value="T4P_ComGB"/>
</dbReference>
<dbReference type="GO" id="GO:0005886">
    <property type="term" value="C:plasma membrane"/>
    <property type="evidence" value="ECO:0007669"/>
    <property type="project" value="UniProtKB-SubCell"/>
</dbReference>
<comment type="similarity">
    <text evidence="2">Belongs to the GSP F family.</text>
</comment>
<dbReference type="PRINTS" id="PR00812">
    <property type="entry name" value="BCTERIALGSPF"/>
</dbReference>
<feature type="transmembrane region" description="Helical" evidence="7">
    <location>
        <begin position="162"/>
        <end position="181"/>
    </location>
</feature>
<gene>
    <name evidence="9" type="ORF">FC40_GL000410</name>
</gene>
<evidence type="ECO:0000313" key="9">
    <source>
        <dbReference type="EMBL" id="KRM19246.1"/>
    </source>
</evidence>
<evidence type="ECO:0000256" key="5">
    <source>
        <dbReference type="ARBA" id="ARBA00022989"/>
    </source>
</evidence>
<comment type="caution">
    <text evidence="9">The sequence shown here is derived from an EMBL/GenBank/DDBJ whole genome shotgun (WGS) entry which is preliminary data.</text>
</comment>
<evidence type="ECO:0000259" key="8">
    <source>
        <dbReference type="Pfam" id="PF00482"/>
    </source>
</evidence>
<keyword evidence="10" id="KW-1185">Reference proteome</keyword>
<dbReference type="Gene3D" id="1.20.81.30">
    <property type="entry name" value="Type II secretion system (T2SS), domain F"/>
    <property type="match status" value="2"/>
</dbReference>
<comment type="subcellular location">
    <subcellularLocation>
        <location evidence="1">Cell membrane</location>
        <topology evidence="1">Multi-pass membrane protein</topology>
    </subcellularLocation>
</comment>
<sequence>MKYPQKFSRNLKKDKQGWKLKDQAQFFSLLADLLQAGFSLQQALKSMQNLMPESKKMIVNIANEILSGSKISMAMKKYISKGIYYQLMISEQHGNFDQSIKQLGELLHKRVEQKNKLNALMAYPLFLLVTLIVIVIGIKVWLNPVLGQFTEQFEQQRSLNNVKIYLQVVLMLVSIGLFCYATKVYMWWKKQETITKHHWYSQLPVIGKIYRQYSYYYLTFNLSLLLGSGMDFSKICDFLLKLDKNSLLYQLGQQITQTIYHGDELGNVIDKYPFIPQELKIYINKGETLESLSAELLIYSNIQYKKLLAQIDNLMALVQPLLFVIIAIIIVMTYLSILLPMYQTLGGLY</sequence>
<protein>
    <submittedName>
        <fullName evidence="9">Comg operon protein 2</fullName>
    </submittedName>
</protein>
<feature type="transmembrane region" description="Helical" evidence="7">
    <location>
        <begin position="120"/>
        <end position="142"/>
    </location>
</feature>
<evidence type="ECO:0000256" key="3">
    <source>
        <dbReference type="ARBA" id="ARBA00022475"/>
    </source>
</evidence>
<dbReference type="STRING" id="1423755.FC40_GL000410"/>
<dbReference type="eggNOG" id="COG1459">
    <property type="taxonomic scope" value="Bacteria"/>
</dbReference>
<dbReference type="NCBIfam" id="NF041012">
    <property type="entry name" value="T4P_ComGB"/>
    <property type="match status" value="1"/>
</dbReference>
<dbReference type="PANTHER" id="PTHR30012:SF0">
    <property type="entry name" value="TYPE II SECRETION SYSTEM PROTEIN F-RELATED"/>
    <property type="match status" value="1"/>
</dbReference>
<dbReference type="Pfam" id="PF00482">
    <property type="entry name" value="T2SSF"/>
    <property type="match status" value="2"/>
</dbReference>
<dbReference type="InterPro" id="IPR003004">
    <property type="entry name" value="GspF/PilC"/>
</dbReference>
<keyword evidence="4 7" id="KW-0812">Transmembrane</keyword>
<dbReference type="EMBL" id="AZGD01000081">
    <property type="protein sequence ID" value="KRM19246.1"/>
    <property type="molecule type" value="Genomic_DNA"/>
</dbReference>
<feature type="domain" description="Type II secretion system protein GspF" evidence="8">
    <location>
        <begin position="221"/>
        <end position="340"/>
    </location>
</feature>
<feature type="domain" description="Type II secretion system protein GspF" evidence="8">
    <location>
        <begin position="26"/>
        <end position="141"/>
    </location>
</feature>
<evidence type="ECO:0000256" key="7">
    <source>
        <dbReference type="SAM" id="Phobius"/>
    </source>
</evidence>
<evidence type="ECO:0000256" key="2">
    <source>
        <dbReference type="ARBA" id="ARBA00005745"/>
    </source>
</evidence>
<keyword evidence="3" id="KW-1003">Cell membrane</keyword>
<reference evidence="9 10" key="1">
    <citation type="journal article" date="2015" name="Genome Announc.">
        <title>Expanding the biotechnology potential of lactobacilli through comparative genomics of 213 strains and associated genera.</title>
        <authorList>
            <person name="Sun Z."/>
            <person name="Harris H.M."/>
            <person name="McCann A."/>
            <person name="Guo C."/>
            <person name="Argimon S."/>
            <person name="Zhang W."/>
            <person name="Yang X."/>
            <person name="Jeffery I.B."/>
            <person name="Cooney J.C."/>
            <person name="Kagawa T.F."/>
            <person name="Liu W."/>
            <person name="Song Y."/>
            <person name="Salvetti E."/>
            <person name="Wrobel A."/>
            <person name="Rasinkangas P."/>
            <person name="Parkhill J."/>
            <person name="Rea M.C."/>
            <person name="O'Sullivan O."/>
            <person name="Ritari J."/>
            <person name="Douillard F.P."/>
            <person name="Paul Ross R."/>
            <person name="Yang R."/>
            <person name="Briner A.E."/>
            <person name="Felis G.E."/>
            <person name="de Vos W.M."/>
            <person name="Barrangou R."/>
            <person name="Klaenhammer T.R."/>
            <person name="Caufield P.W."/>
            <person name="Cui Y."/>
            <person name="Zhang H."/>
            <person name="O'Toole P.W."/>
        </authorList>
    </citation>
    <scope>NUCLEOTIDE SEQUENCE [LARGE SCALE GENOMIC DNA]</scope>
    <source>
        <strain evidence="9 10">DSM 18933</strain>
    </source>
</reference>
<evidence type="ECO:0000256" key="6">
    <source>
        <dbReference type="ARBA" id="ARBA00023136"/>
    </source>
</evidence>
<keyword evidence="5 7" id="KW-1133">Transmembrane helix</keyword>